<dbReference type="InterPro" id="IPR036186">
    <property type="entry name" value="Serpin_sf"/>
</dbReference>
<dbReference type="EMBL" id="SNRW01014754">
    <property type="protein sequence ID" value="KAA6371129.1"/>
    <property type="molecule type" value="Genomic_DNA"/>
</dbReference>
<dbReference type="GO" id="GO:0004867">
    <property type="term" value="F:serine-type endopeptidase inhibitor activity"/>
    <property type="evidence" value="ECO:0007669"/>
    <property type="project" value="InterPro"/>
</dbReference>
<dbReference type="AlphaFoldDB" id="A0A5J4UKU7"/>
<sequence length="177" mass="20130">MIYTRLDDIAAISLPFNLEGIEMMIILPYDKSPEAFLQAALKYLSSDGLRKIKANGNITKVHLSLPKFGIKFKMDAFNNNAKFPHICNHYLRISNIKHEAVLKINEEGAEAIAATEIEMYPTLQNCTKIEMEQQIYFTVDHPFLFAIYETHSHMSIFTGMIKTIGNADVEAEMKVDL</sequence>
<dbReference type="SUPFAM" id="SSF56574">
    <property type="entry name" value="Serpins"/>
    <property type="match status" value="1"/>
</dbReference>
<dbReference type="InterPro" id="IPR023795">
    <property type="entry name" value="Serpin_CS"/>
</dbReference>
<dbReference type="InterPro" id="IPR023796">
    <property type="entry name" value="Serpin_dom"/>
</dbReference>
<dbReference type="PANTHER" id="PTHR11461:SF372">
    <property type="entry name" value="ACCESSORY GLAND PROTEIN ACP76A-RELATED"/>
    <property type="match status" value="1"/>
</dbReference>
<dbReference type="InterPro" id="IPR000215">
    <property type="entry name" value="Serpin_fam"/>
</dbReference>
<name>A0A5J4UKU7_9EUKA</name>
<dbReference type="OrthoDB" id="671595at2759"/>
<accession>A0A5J4UKU7</accession>
<gene>
    <name evidence="2" type="ORF">EZS28_033344</name>
</gene>
<evidence type="ECO:0000259" key="1">
    <source>
        <dbReference type="Pfam" id="PF00079"/>
    </source>
</evidence>
<dbReference type="GO" id="GO:0005615">
    <property type="term" value="C:extracellular space"/>
    <property type="evidence" value="ECO:0007669"/>
    <property type="project" value="InterPro"/>
</dbReference>
<proteinExistence type="predicted"/>
<comment type="caution">
    <text evidence="2">The sequence shown here is derived from an EMBL/GenBank/DDBJ whole genome shotgun (WGS) entry which is preliminary data.</text>
</comment>
<evidence type="ECO:0000313" key="3">
    <source>
        <dbReference type="Proteomes" id="UP000324800"/>
    </source>
</evidence>
<protein>
    <recommendedName>
        <fullName evidence="1">Serpin domain-containing protein</fullName>
    </recommendedName>
</protein>
<dbReference type="PROSITE" id="PS00284">
    <property type="entry name" value="SERPIN"/>
    <property type="match status" value="1"/>
</dbReference>
<feature type="domain" description="Serpin" evidence="1">
    <location>
        <begin position="8"/>
        <end position="161"/>
    </location>
</feature>
<dbReference type="Gene3D" id="2.30.39.10">
    <property type="entry name" value="Alpha-1-antitrypsin, domain 1"/>
    <property type="match status" value="1"/>
</dbReference>
<evidence type="ECO:0000313" key="2">
    <source>
        <dbReference type="EMBL" id="KAA6371129.1"/>
    </source>
</evidence>
<reference evidence="2 3" key="1">
    <citation type="submission" date="2019-03" db="EMBL/GenBank/DDBJ databases">
        <title>Single cell metagenomics reveals metabolic interactions within the superorganism composed of flagellate Streblomastix strix and complex community of Bacteroidetes bacteria on its surface.</title>
        <authorList>
            <person name="Treitli S.C."/>
            <person name="Kolisko M."/>
            <person name="Husnik F."/>
            <person name="Keeling P."/>
            <person name="Hampl V."/>
        </authorList>
    </citation>
    <scope>NUCLEOTIDE SEQUENCE [LARGE SCALE GENOMIC DNA]</scope>
    <source>
        <strain evidence="2">ST1C</strain>
    </source>
</reference>
<dbReference type="InterPro" id="IPR042185">
    <property type="entry name" value="Serpin_sf_2"/>
</dbReference>
<dbReference type="Pfam" id="PF00079">
    <property type="entry name" value="Serpin"/>
    <property type="match status" value="1"/>
</dbReference>
<organism evidence="2 3">
    <name type="scientific">Streblomastix strix</name>
    <dbReference type="NCBI Taxonomy" id="222440"/>
    <lineage>
        <taxon>Eukaryota</taxon>
        <taxon>Metamonada</taxon>
        <taxon>Preaxostyla</taxon>
        <taxon>Oxymonadida</taxon>
        <taxon>Streblomastigidae</taxon>
        <taxon>Streblomastix</taxon>
    </lineage>
</organism>
<dbReference type="Gene3D" id="6.20.40.10">
    <property type="match status" value="1"/>
</dbReference>
<dbReference type="PANTHER" id="PTHR11461">
    <property type="entry name" value="SERINE PROTEASE INHIBITOR, SERPIN"/>
    <property type="match status" value="1"/>
</dbReference>
<dbReference type="Proteomes" id="UP000324800">
    <property type="component" value="Unassembled WGS sequence"/>
</dbReference>